<dbReference type="InterPro" id="IPR052345">
    <property type="entry name" value="Rad_response_metalloprotease"/>
</dbReference>
<dbReference type="InterPro" id="IPR010982">
    <property type="entry name" value="Lambda_DNA-bd_dom_sf"/>
</dbReference>
<evidence type="ECO:0000256" key="1">
    <source>
        <dbReference type="ARBA" id="ARBA00007227"/>
    </source>
</evidence>
<accession>A0A098Y5J3</accession>
<dbReference type="GO" id="GO:0003677">
    <property type="term" value="F:DNA binding"/>
    <property type="evidence" value="ECO:0007669"/>
    <property type="project" value="UniProtKB-KW"/>
</dbReference>
<dbReference type="InterPro" id="IPR001387">
    <property type="entry name" value="Cro/C1-type_HTH"/>
</dbReference>
<dbReference type="RefSeq" id="WP_036339300.1">
    <property type="nucleotide sequence ID" value="NZ_JPMX01000093.1"/>
</dbReference>
<dbReference type="OrthoDB" id="9794834at2"/>
<sequence length="378" mass="42009">MRDDPRQLLLPGAEPDPEADAVKRLFAPARLTQARLVSGLTKAALAERVGVSAAAVGQFEAGVTRPRAEQLQRLSEELGFPVTFFTAGRPHEHMDASMAHFKSLRSTRVGERARAVAYVEQVWELTHALQKHVDLPEVDLPPTQTEPISAARALRGHWEIPPGPFAHLVRTMEVHGVVAMWLPVSKEESARIEAFSTSKLSRPLVVLTPDRADDVYRHRFAAAHELGHLLLHQDVAPGDMQQEKEADAFAAELLTPRDEIRADIGNRVRLGDLADIGRRWGVAMKSLIKRTQELGLVSEATARRHYQRHAQLVSAGLLQPEPVSGYPGELPSLLTQALSLAEQHDFSMRQLADELKWPLPHLRKLLGEQGSRPRLRLV</sequence>
<dbReference type="PANTHER" id="PTHR43236">
    <property type="entry name" value="ANTITOXIN HIGA1"/>
    <property type="match status" value="1"/>
</dbReference>
<protein>
    <submittedName>
        <fullName evidence="3">DNA-binding protein</fullName>
    </submittedName>
</protein>
<dbReference type="InterPro" id="IPR010359">
    <property type="entry name" value="IrrE_HExxH"/>
</dbReference>
<proteinExistence type="inferred from homology"/>
<dbReference type="Pfam" id="PF06114">
    <property type="entry name" value="Peptidase_M78"/>
    <property type="match status" value="1"/>
</dbReference>
<gene>
    <name evidence="3" type="ORF">IN07_20435</name>
</gene>
<dbReference type="Pfam" id="PF01381">
    <property type="entry name" value="HTH_3"/>
    <property type="match status" value="1"/>
</dbReference>
<feature type="domain" description="HTH cro/C1-type" evidence="2">
    <location>
        <begin position="31"/>
        <end position="85"/>
    </location>
</feature>
<dbReference type="STRING" id="1522368.IN07_20435"/>
<comment type="similarity">
    <text evidence="1">Belongs to the short-chain fatty acyl-CoA assimilation regulator (ScfR) family.</text>
</comment>
<dbReference type="Proteomes" id="UP000029713">
    <property type="component" value="Unassembled WGS sequence"/>
</dbReference>
<keyword evidence="3" id="KW-0238">DNA-binding</keyword>
<dbReference type="Gene3D" id="1.10.10.2910">
    <property type="match status" value="1"/>
</dbReference>
<comment type="caution">
    <text evidence="3">The sequence shown here is derived from an EMBL/GenBank/DDBJ whole genome shotgun (WGS) entry which is preliminary data.</text>
</comment>
<evidence type="ECO:0000259" key="2">
    <source>
        <dbReference type="PROSITE" id="PS50943"/>
    </source>
</evidence>
<evidence type="ECO:0000313" key="4">
    <source>
        <dbReference type="Proteomes" id="UP000029713"/>
    </source>
</evidence>
<dbReference type="PANTHER" id="PTHR43236:SF1">
    <property type="entry name" value="BLL7220 PROTEIN"/>
    <property type="match status" value="1"/>
</dbReference>
<evidence type="ECO:0000313" key="3">
    <source>
        <dbReference type="EMBL" id="KGH44971.1"/>
    </source>
</evidence>
<dbReference type="EMBL" id="JPMX01000093">
    <property type="protein sequence ID" value="KGH44971.1"/>
    <property type="molecule type" value="Genomic_DNA"/>
</dbReference>
<organism evidence="3 4">
    <name type="scientific">Modestobacter caceresii</name>
    <dbReference type="NCBI Taxonomy" id="1522368"/>
    <lineage>
        <taxon>Bacteria</taxon>
        <taxon>Bacillati</taxon>
        <taxon>Actinomycetota</taxon>
        <taxon>Actinomycetes</taxon>
        <taxon>Geodermatophilales</taxon>
        <taxon>Geodermatophilaceae</taxon>
        <taxon>Modestobacter</taxon>
    </lineage>
</organism>
<dbReference type="SUPFAM" id="SSF47413">
    <property type="entry name" value="lambda repressor-like DNA-binding domains"/>
    <property type="match status" value="1"/>
</dbReference>
<dbReference type="SMART" id="SM00530">
    <property type="entry name" value="HTH_XRE"/>
    <property type="match status" value="1"/>
</dbReference>
<dbReference type="Gene3D" id="1.10.260.40">
    <property type="entry name" value="lambda repressor-like DNA-binding domains"/>
    <property type="match status" value="1"/>
</dbReference>
<name>A0A098Y5J3_9ACTN</name>
<dbReference type="AlphaFoldDB" id="A0A098Y5J3"/>
<reference evidence="3 4" key="1">
    <citation type="submission" date="2014-07" db="EMBL/GenBank/DDBJ databases">
        <title>Biosystematic studies on Modestobacter strains isolated from extreme hyper-arid desert soil and from historic building.</title>
        <authorList>
            <person name="Bukarasam K."/>
            <person name="Bull A."/>
            <person name="Girard G."/>
            <person name="van Wezel G."/>
            <person name="Goodfellow M."/>
        </authorList>
    </citation>
    <scope>NUCLEOTIDE SEQUENCE [LARGE SCALE GENOMIC DNA]</scope>
    <source>
        <strain evidence="3 4">KNN45-2b</strain>
    </source>
</reference>
<keyword evidence="4" id="KW-1185">Reference proteome</keyword>
<dbReference type="PROSITE" id="PS50943">
    <property type="entry name" value="HTH_CROC1"/>
    <property type="match status" value="1"/>
</dbReference>
<dbReference type="CDD" id="cd00093">
    <property type="entry name" value="HTH_XRE"/>
    <property type="match status" value="1"/>
</dbReference>